<evidence type="ECO:0000313" key="2">
    <source>
        <dbReference type="Proteomes" id="UP000179734"/>
    </source>
</evidence>
<name>A0A1S1NI29_9MYCO</name>
<sequence length="92" mass="9759">MDTPTSELTTDITAALAAYGGSWKPRWPACKNAMDDAYGNAVAIHDQGDTLLVEFEYTLGGRVETLHLDPTTGARRIAAIIAALAAAPLENE</sequence>
<evidence type="ECO:0000313" key="1">
    <source>
        <dbReference type="EMBL" id="OHV03721.1"/>
    </source>
</evidence>
<protein>
    <submittedName>
        <fullName evidence="1">Uncharacterized protein</fullName>
    </submittedName>
</protein>
<accession>A0A1S1NI29</accession>
<dbReference type="AlphaFoldDB" id="A0A1S1NI29"/>
<gene>
    <name evidence="1" type="ORF">BKN37_13695</name>
</gene>
<keyword evidence="2" id="KW-1185">Reference proteome</keyword>
<proteinExistence type="predicted"/>
<organism evidence="1 2">
    <name type="scientific">Mycobacterium talmoniae</name>
    <dbReference type="NCBI Taxonomy" id="1858794"/>
    <lineage>
        <taxon>Bacteria</taxon>
        <taxon>Bacillati</taxon>
        <taxon>Actinomycetota</taxon>
        <taxon>Actinomycetes</taxon>
        <taxon>Mycobacteriales</taxon>
        <taxon>Mycobacteriaceae</taxon>
        <taxon>Mycobacterium</taxon>
    </lineage>
</organism>
<dbReference type="RefSeq" id="WP_071026683.1">
    <property type="nucleotide sequence ID" value="NZ_MLQM01000066.1"/>
</dbReference>
<dbReference type="Proteomes" id="UP000179734">
    <property type="component" value="Unassembled WGS sequence"/>
</dbReference>
<comment type="caution">
    <text evidence="1">The sequence shown here is derived from an EMBL/GenBank/DDBJ whole genome shotgun (WGS) entry which is preliminary data.</text>
</comment>
<dbReference type="EMBL" id="MLQM01000066">
    <property type="protein sequence ID" value="OHV03721.1"/>
    <property type="molecule type" value="Genomic_DNA"/>
</dbReference>
<reference evidence="1 2" key="1">
    <citation type="submission" date="2016-10" db="EMBL/GenBank/DDBJ databases">
        <title>Genome sequence of Mycobacterium talmonii.</title>
        <authorList>
            <person name="Greninger A.L."/>
            <person name="Elliott B."/>
            <person name="Vasireddy S."/>
            <person name="Vasireddy R."/>
        </authorList>
    </citation>
    <scope>NUCLEOTIDE SEQUENCE [LARGE SCALE GENOMIC DNA]</scope>
    <source>
        <strain evidence="2">NE-TNMC-100812</strain>
    </source>
</reference>